<feature type="domain" description="EAL" evidence="3">
    <location>
        <begin position="668"/>
        <end position="921"/>
    </location>
</feature>
<evidence type="ECO:0000313" key="5">
    <source>
        <dbReference type="EMBL" id="TWT77741.1"/>
    </source>
</evidence>
<dbReference type="NCBIfam" id="TIGR00254">
    <property type="entry name" value="GGDEF"/>
    <property type="match status" value="1"/>
</dbReference>
<dbReference type="InterPro" id="IPR001633">
    <property type="entry name" value="EAL_dom"/>
</dbReference>
<dbReference type="PROSITE" id="PS50883">
    <property type="entry name" value="EAL"/>
    <property type="match status" value="1"/>
</dbReference>
<dbReference type="SUPFAM" id="SSF55785">
    <property type="entry name" value="PYP-like sensor domain (PAS domain)"/>
    <property type="match status" value="3"/>
</dbReference>
<dbReference type="CDD" id="cd01948">
    <property type="entry name" value="EAL"/>
    <property type="match status" value="1"/>
</dbReference>
<dbReference type="Pfam" id="PF00563">
    <property type="entry name" value="EAL"/>
    <property type="match status" value="1"/>
</dbReference>
<gene>
    <name evidence="5" type="primary">gmr_1</name>
    <name evidence="5" type="ORF">Pla123a_15370</name>
</gene>
<dbReference type="Pfam" id="PF13426">
    <property type="entry name" value="PAS_9"/>
    <property type="match status" value="2"/>
</dbReference>
<dbReference type="InterPro" id="IPR035965">
    <property type="entry name" value="PAS-like_dom_sf"/>
</dbReference>
<keyword evidence="5" id="KW-0378">Hydrolase</keyword>
<dbReference type="Gene3D" id="3.30.450.20">
    <property type="entry name" value="PAS domain"/>
    <property type="match status" value="3"/>
</dbReference>
<accession>A0A5C5YSH0</accession>
<dbReference type="InterPro" id="IPR043128">
    <property type="entry name" value="Rev_trsase/Diguanyl_cyclase"/>
</dbReference>
<dbReference type="InterPro" id="IPR052155">
    <property type="entry name" value="Biofilm_reg_signaling"/>
</dbReference>
<dbReference type="PANTHER" id="PTHR44757:SF2">
    <property type="entry name" value="BIOFILM ARCHITECTURE MAINTENANCE PROTEIN MBAA"/>
    <property type="match status" value="1"/>
</dbReference>
<dbReference type="EC" id="3.1.4.52" evidence="5"/>
<reference evidence="5 6" key="1">
    <citation type="submission" date="2019-02" db="EMBL/GenBank/DDBJ databases">
        <title>Deep-cultivation of Planctomycetes and their phenomic and genomic characterization uncovers novel biology.</title>
        <authorList>
            <person name="Wiegand S."/>
            <person name="Jogler M."/>
            <person name="Boedeker C."/>
            <person name="Pinto D."/>
            <person name="Vollmers J."/>
            <person name="Rivas-Marin E."/>
            <person name="Kohn T."/>
            <person name="Peeters S.H."/>
            <person name="Heuer A."/>
            <person name="Rast P."/>
            <person name="Oberbeckmann S."/>
            <person name="Bunk B."/>
            <person name="Jeske O."/>
            <person name="Meyerdierks A."/>
            <person name="Storesund J.E."/>
            <person name="Kallscheuer N."/>
            <person name="Luecker S."/>
            <person name="Lage O.M."/>
            <person name="Pohl T."/>
            <person name="Merkel B.J."/>
            <person name="Hornburger P."/>
            <person name="Mueller R.-W."/>
            <person name="Bruemmer F."/>
            <person name="Labrenz M."/>
            <person name="Spormann A.M."/>
            <person name="Op Den Camp H."/>
            <person name="Overmann J."/>
            <person name="Amann R."/>
            <person name="Jetten M.S.M."/>
            <person name="Mascher T."/>
            <person name="Medema M.H."/>
            <person name="Devos D.P."/>
            <person name="Kaster A.-K."/>
            <person name="Ovreas L."/>
            <person name="Rohde M."/>
            <person name="Galperin M.Y."/>
            <person name="Jogler C."/>
        </authorList>
    </citation>
    <scope>NUCLEOTIDE SEQUENCE [LARGE SCALE GENOMIC DNA]</scope>
    <source>
        <strain evidence="5 6">Pla123a</strain>
    </source>
</reference>
<dbReference type="Gene3D" id="3.30.70.270">
    <property type="match status" value="1"/>
</dbReference>
<keyword evidence="6" id="KW-1185">Reference proteome</keyword>
<evidence type="ECO:0000256" key="1">
    <source>
        <dbReference type="SAM" id="MobiDB-lite"/>
    </source>
</evidence>
<dbReference type="EMBL" id="SJPO01000003">
    <property type="protein sequence ID" value="TWT77741.1"/>
    <property type="molecule type" value="Genomic_DNA"/>
</dbReference>
<dbReference type="CDD" id="cd01949">
    <property type="entry name" value="GGDEF"/>
    <property type="match status" value="1"/>
</dbReference>
<dbReference type="SUPFAM" id="SSF55073">
    <property type="entry name" value="Nucleotide cyclase"/>
    <property type="match status" value="1"/>
</dbReference>
<dbReference type="NCBIfam" id="TIGR00229">
    <property type="entry name" value="sensory_box"/>
    <property type="match status" value="2"/>
</dbReference>
<name>A0A5C5YSH0_9BACT</name>
<feature type="domain" description="PAS" evidence="2">
    <location>
        <begin position="253"/>
        <end position="323"/>
    </location>
</feature>
<dbReference type="InterPro" id="IPR013656">
    <property type="entry name" value="PAS_4"/>
</dbReference>
<sequence length="925" mass="100893">MTSDNPKSAADAEPDAVPRAPADAGVDPLLDRIDGLLRDVLAEEAPPAGPLPQGRDALAGLLAELRDALVERDHTIEKMAARSESLMRAQADALVRSAETIDELETTKQRLADARLVAERAAEDNYRLAATVFENTNDGVLVFSEQRCIACNENAVRLLGGAREDIIDAWPAAFEVALCSGGEDGSASLRDAFECLTADKPVVVEALFPGGAGGEFWAEVTLGAFGIDNRQQSVVVVRDITTRKQFENELQRRRDFLRNILNAVPDQLAVTRDDQTLVLANNAFCEFVGQDRADVIGRKITDVLGPQSCQGFRDCDEQALEAGEFSCEHDRTLPNGERAVLSVKRSVFGDEQGDRYIVSTSRDITEDRLREERLRLLASVFNGASEGVAILTTEGAICEANPAFLTMTGATPRDVAGGMLGQLLNFAAGDAAGVLRDVALGRSWSGKACASHPTHGDRQVWVSLSPSLESKQRFIALVSDITELEEAQEMLRSQARSDILTGLPNRRWFRDHLQQLLDDPADPEQSVTVCFLDLDNFKHVNDTSGHAAGDMLLRGVGERIQRMMGPDAFLSRFGGDEFAMILTEPRHQPPRLLDTLKELLNEFRRPFHLEGTEATVGLSIGLVSSVKGKGEVGDMMRQADIAMYAAKSAGKNGVRVFSPEMEDGVNTRHQVQTRLRQALRGGEITLCFQPKVCAATRKPIGCEALARWRTPEGKLIPPSEFVPIAEQTGLIVPFGELVFRTAAEQARDWAACGREPSVAVNVSPHQLRHPGFVSSLQDVLAETSARAEWFELEITECAMMEDVDHAVEVIDSLAALGFNVAVDDFGTGYSSLSYLKHFRLHTLKIDLTFIRDVTTDWQSQAVVRSVVSLGAGLGLNVVAEGVETAEQAELLSEIGCTTLQGYYFGKPMTADDYVDWLDAQARTSV</sequence>
<dbReference type="RefSeq" id="WP_146585521.1">
    <property type="nucleotide sequence ID" value="NZ_SJPO01000003.1"/>
</dbReference>
<evidence type="ECO:0000259" key="3">
    <source>
        <dbReference type="PROSITE" id="PS50883"/>
    </source>
</evidence>
<dbReference type="PROSITE" id="PS50887">
    <property type="entry name" value="GGDEF"/>
    <property type="match status" value="1"/>
</dbReference>
<dbReference type="Pfam" id="PF00990">
    <property type="entry name" value="GGDEF"/>
    <property type="match status" value="1"/>
</dbReference>
<dbReference type="PANTHER" id="PTHR44757">
    <property type="entry name" value="DIGUANYLATE CYCLASE DGCP"/>
    <property type="match status" value="1"/>
</dbReference>
<protein>
    <submittedName>
        <fullName evidence="5">Cyclic di-GMP phosphodiesterase Gmr</fullName>
        <ecNumber evidence="5">3.1.4.52</ecNumber>
    </submittedName>
</protein>
<dbReference type="SMART" id="SM00091">
    <property type="entry name" value="PAS"/>
    <property type="match status" value="3"/>
</dbReference>
<dbReference type="InterPro" id="IPR000014">
    <property type="entry name" value="PAS"/>
</dbReference>
<dbReference type="InterPro" id="IPR029787">
    <property type="entry name" value="Nucleotide_cyclase"/>
</dbReference>
<evidence type="ECO:0000313" key="6">
    <source>
        <dbReference type="Proteomes" id="UP000318478"/>
    </source>
</evidence>
<dbReference type="Pfam" id="PF08448">
    <property type="entry name" value="PAS_4"/>
    <property type="match status" value="1"/>
</dbReference>
<feature type="domain" description="GGDEF" evidence="4">
    <location>
        <begin position="525"/>
        <end position="659"/>
    </location>
</feature>
<dbReference type="Proteomes" id="UP000318478">
    <property type="component" value="Unassembled WGS sequence"/>
</dbReference>
<evidence type="ECO:0000259" key="4">
    <source>
        <dbReference type="PROSITE" id="PS50887"/>
    </source>
</evidence>
<dbReference type="SUPFAM" id="SSF141868">
    <property type="entry name" value="EAL domain-like"/>
    <property type="match status" value="1"/>
</dbReference>
<feature type="domain" description="PAS" evidence="2">
    <location>
        <begin position="373"/>
        <end position="417"/>
    </location>
</feature>
<dbReference type="Gene3D" id="3.20.20.450">
    <property type="entry name" value="EAL domain"/>
    <property type="match status" value="1"/>
</dbReference>
<dbReference type="GO" id="GO:0071111">
    <property type="term" value="F:cyclic-guanylate-specific phosphodiesterase activity"/>
    <property type="evidence" value="ECO:0007669"/>
    <property type="project" value="UniProtKB-EC"/>
</dbReference>
<dbReference type="InterPro" id="IPR035919">
    <property type="entry name" value="EAL_sf"/>
</dbReference>
<dbReference type="AlphaFoldDB" id="A0A5C5YSH0"/>
<comment type="caution">
    <text evidence="5">The sequence shown here is derived from an EMBL/GenBank/DDBJ whole genome shotgun (WGS) entry which is preliminary data.</text>
</comment>
<feature type="region of interest" description="Disordered" evidence="1">
    <location>
        <begin position="1"/>
        <end position="26"/>
    </location>
</feature>
<dbReference type="InterPro" id="IPR000160">
    <property type="entry name" value="GGDEF_dom"/>
</dbReference>
<evidence type="ECO:0000259" key="2">
    <source>
        <dbReference type="PROSITE" id="PS50112"/>
    </source>
</evidence>
<dbReference type="PROSITE" id="PS50112">
    <property type="entry name" value="PAS"/>
    <property type="match status" value="2"/>
</dbReference>
<dbReference type="SMART" id="SM00052">
    <property type="entry name" value="EAL"/>
    <property type="match status" value="1"/>
</dbReference>
<organism evidence="5 6">
    <name type="scientific">Posidoniimonas polymericola</name>
    <dbReference type="NCBI Taxonomy" id="2528002"/>
    <lineage>
        <taxon>Bacteria</taxon>
        <taxon>Pseudomonadati</taxon>
        <taxon>Planctomycetota</taxon>
        <taxon>Planctomycetia</taxon>
        <taxon>Pirellulales</taxon>
        <taxon>Lacipirellulaceae</taxon>
        <taxon>Posidoniimonas</taxon>
    </lineage>
</organism>
<dbReference type="CDD" id="cd00130">
    <property type="entry name" value="PAS"/>
    <property type="match status" value="3"/>
</dbReference>
<proteinExistence type="predicted"/>
<dbReference type="OrthoDB" id="9762141at2"/>
<dbReference type="SMART" id="SM00267">
    <property type="entry name" value="GGDEF"/>
    <property type="match status" value="1"/>
</dbReference>